<feature type="domain" description="Cysteine-rich CPCC" evidence="1">
    <location>
        <begin position="7"/>
        <end position="79"/>
    </location>
</feature>
<dbReference type="EMBL" id="FOSZ01000003">
    <property type="protein sequence ID" value="SFK92739.1"/>
    <property type="molecule type" value="Genomic_DNA"/>
</dbReference>
<evidence type="ECO:0000313" key="3">
    <source>
        <dbReference type="Proteomes" id="UP000198851"/>
    </source>
</evidence>
<dbReference type="Pfam" id="PF14206">
    <property type="entry name" value="Cys_rich_CPCC"/>
    <property type="match status" value="1"/>
</dbReference>
<gene>
    <name evidence="2" type="ORF">SAMN04488036_103173</name>
</gene>
<dbReference type="STRING" id="1280847.SAMN04488036_103173"/>
<dbReference type="AlphaFoldDB" id="A0A1I4DIM4"/>
<dbReference type="Proteomes" id="UP000198851">
    <property type="component" value="Unassembled WGS sequence"/>
</dbReference>
<dbReference type="OrthoDB" id="1456570at2"/>
<proteinExistence type="predicted"/>
<evidence type="ECO:0000259" key="1">
    <source>
        <dbReference type="Pfam" id="PF14206"/>
    </source>
</evidence>
<reference evidence="3" key="1">
    <citation type="submission" date="2016-10" db="EMBL/GenBank/DDBJ databases">
        <authorList>
            <person name="Varghese N."/>
            <person name="Submissions S."/>
        </authorList>
    </citation>
    <scope>NUCLEOTIDE SEQUENCE [LARGE SCALE GENOMIC DNA]</scope>
    <source>
        <strain evidence="3">DSM 28453</strain>
    </source>
</reference>
<name>A0A1I4DIM4_9RHOB</name>
<evidence type="ECO:0000313" key="2">
    <source>
        <dbReference type="EMBL" id="SFK92739.1"/>
    </source>
</evidence>
<dbReference type="InterPro" id="IPR025983">
    <property type="entry name" value="Cys_rich_CPCC"/>
</dbReference>
<keyword evidence="3" id="KW-1185">Reference proteome</keyword>
<dbReference type="RefSeq" id="WP_093323110.1">
    <property type="nucleotide sequence ID" value="NZ_FOSZ01000003.1"/>
</dbReference>
<organism evidence="2 3">
    <name type="scientific">Shimia haliotis</name>
    <dbReference type="NCBI Taxonomy" id="1280847"/>
    <lineage>
        <taxon>Bacteria</taxon>
        <taxon>Pseudomonadati</taxon>
        <taxon>Pseudomonadota</taxon>
        <taxon>Alphaproteobacteria</taxon>
        <taxon>Rhodobacterales</taxon>
        <taxon>Roseobacteraceae</taxon>
    </lineage>
</organism>
<accession>A0A1I4DIM4</accession>
<protein>
    <submittedName>
        <fullName evidence="2">Cysteine-rich CPCC</fullName>
    </submittedName>
</protein>
<sequence length="83" mass="9362">MIKDRIACPCCGFLTLESYGHFDLCEVCFWEDDLLQRVQPDYGGGANVPCLNEARENFRAFGACEREALECVRPPIPEEKGFA</sequence>